<keyword evidence="9" id="KW-0560">Oxidoreductase</keyword>
<reference evidence="16 17" key="1">
    <citation type="journal article" date="2018" name="Nat. Ecol. Evol.">
        <title>Pezizomycetes genomes reveal the molecular basis of ectomycorrhizal truffle lifestyle.</title>
        <authorList>
            <person name="Murat C."/>
            <person name="Payen T."/>
            <person name="Noel B."/>
            <person name="Kuo A."/>
            <person name="Morin E."/>
            <person name="Chen J."/>
            <person name="Kohler A."/>
            <person name="Krizsan K."/>
            <person name="Balestrini R."/>
            <person name="Da Silva C."/>
            <person name="Montanini B."/>
            <person name="Hainaut M."/>
            <person name="Levati E."/>
            <person name="Barry K.W."/>
            <person name="Belfiori B."/>
            <person name="Cichocki N."/>
            <person name="Clum A."/>
            <person name="Dockter R.B."/>
            <person name="Fauchery L."/>
            <person name="Guy J."/>
            <person name="Iotti M."/>
            <person name="Le Tacon F."/>
            <person name="Lindquist E.A."/>
            <person name="Lipzen A."/>
            <person name="Malagnac F."/>
            <person name="Mello A."/>
            <person name="Molinier V."/>
            <person name="Miyauchi S."/>
            <person name="Poulain J."/>
            <person name="Riccioni C."/>
            <person name="Rubini A."/>
            <person name="Sitrit Y."/>
            <person name="Splivallo R."/>
            <person name="Traeger S."/>
            <person name="Wang M."/>
            <person name="Zifcakova L."/>
            <person name="Wipf D."/>
            <person name="Zambonelli A."/>
            <person name="Paolocci F."/>
            <person name="Nowrousian M."/>
            <person name="Ottonello S."/>
            <person name="Baldrian P."/>
            <person name="Spatafora J.W."/>
            <person name="Henrissat B."/>
            <person name="Nagy L.G."/>
            <person name="Aury J.M."/>
            <person name="Wincker P."/>
            <person name="Grigoriev I.V."/>
            <person name="Bonfante P."/>
            <person name="Martin F.M."/>
        </authorList>
    </citation>
    <scope>NUCLEOTIDE SEQUENCE [LARGE SCALE GENOMIC DNA]</scope>
    <source>
        <strain evidence="16 17">ATCC MYA-4762</strain>
    </source>
</reference>
<dbReference type="CDD" id="cd06186">
    <property type="entry name" value="NOX_Duox_like_FAD_NADP"/>
    <property type="match status" value="1"/>
</dbReference>
<evidence type="ECO:0000256" key="10">
    <source>
        <dbReference type="ARBA" id="ARBA00023065"/>
    </source>
</evidence>
<dbReference type="InterPro" id="IPR013121">
    <property type="entry name" value="Fe_red_NAD-bd_6"/>
</dbReference>
<feature type="region of interest" description="Disordered" evidence="13">
    <location>
        <begin position="595"/>
        <end position="616"/>
    </location>
</feature>
<keyword evidence="5" id="KW-1003">Cell membrane</keyword>
<feature type="transmembrane region" description="Helical" evidence="14">
    <location>
        <begin position="57"/>
        <end position="79"/>
    </location>
</feature>
<keyword evidence="6 14" id="KW-0812">Transmembrane</keyword>
<dbReference type="GO" id="GO:0015677">
    <property type="term" value="P:copper ion import"/>
    <property type="evidence" value="ECO:0007669"/>
    <property type="project" value="TreeGrafter"/>
</dbReference>
<feature type="region of interest" description="Disordered" evidence="13">
    <location>
        <begin position="723"/>
        <end position="755"/>
    </location>
</feature>
<dbReference type="GO" id="GO:0005886">
    <property type="term" value="C:plasma membrane"/>
    <property type="evidence" value="ECO:0007669"/>
    <property type="project" value="UniProtKB-SubCell"/>
</dbReference>
<evidence type="ECO:0000313" key="16">
    <source>
        <dbReference type="EMBL" id="RPB24208.1"/>
    </source>
</evidence>
<dbReference type="Proteomes" id="UP000267821">
    <property type="component" value="Unassembled WGS sequence"/>
</dbReference>
<dbReference type="InterPro" id="IPR013130">
    <property type="entry name" value="Fe3_Rdtase_TM_dom"/>
</dbReference>
<dbReference type="STRING" id="1051890.A0A3N4LR97"/>
<feature type="transmembrane region" description="Helical" evidence="14">
    <location>
        <begin position="321"/>
        <end position="341"/>
    </location>
</feature>
<evidence type="ECO:0000256" key="5">
    <source>
        <dbReference type="ARBA" id="ARBA00022475"/>
    </source>
</evidence>
<dbReference type="EMBL" id="ML121543">
    <property type="protein sequence ID" value="RPB24208.1"/>
    <property type="molecule type" value="Genomic_DNA"/>
</dbReference>
<dbReference type="PANTHER" id="PTHR32361:SF23">
    <property type="entry name" value="FERRIC-CHELATE REDUCTASE"/>
    <property type="match status" value="1"/>
</dbReference>
<dbReference type="Pfam" id="PF01794">
    <property type="entry name" value="Ferric_reduct"/>
    <property type="match status" value="1"/>
</dbReference>
<accession>A0A3N4LR97</accession>
<feature type="transmembrane region" description="Helical" evidence="14">
    <location>
        <begin position="217"/>
        <end position="236"/>
    </location>
</feature>
<dbReference type="SFLD" id="SFLDG01168">
    <property type="entry name" value="Ferric_reductase_subgroup_(FRE"/>
    <property type="match status" value="1"/>
</dbReference>
<feature type="transmembrane region" description="Helical" evidence="14">
    <location>
        <begin position="294"/>
        <end position="315"/>
    </location>
</feature>
<evidence type="ECO:0000256" key="1">
    <source>
        <dbReference type="ARBA" id="ARBA00004651"/>
    </source>
</evidence>
<evidence type="ECO:0000256" key="11">
    <source>
        <dbReference type="ARBA" id="ARBA00023136"/>
    </source>
</evidence>
<evidence type="ECO:0000259" key="15">
    <source>
        <dbReference type="PROSITE" id="PS51384"/>
    </source>
</evidence>
<dbReference type="GO" id="GO:0006826">
    <property type="term" value="P:iron ion transport"/>
    <property type="evidence" value="ECO:0007669"/>
    <property type="project" value="UniProtKB-ARBA"/>
</dbReference>
<gene>
    <name evidence="16" type="ORF">L211DRAFT_215110</name>
</gene>
<dbReference type="GO" id="GO:0006879">
    <property type="term" value="P:intracellular iron ion homeostasis"/>
    <property type="evidence" value="ECO:0007669"/>
    <property type="project" value="TreeGrafter"/>
</dbReference>
<comment type="catalytic activity">
    <reaction evidence="12">
        <text>2 a Fe(II)-siderophore + NADP(+) + H(+) = 2 a Fe(III)-siderophore + NADPH</text>
        <dbReference type="Rhea" id="RHEA:28795"/>
        <dbReference type="Rhea" id="RHEA-COMP:11342"/>
        <dbReference type="Rhea" id="RHEA-COMP:11344"/>
        <dbReference type="ChEBI" id="CHEBI:15378"/>
        <dbReference type="ChEBI" id="CHEBI:29033"/>
        <dbReference type="ChEBI" id="CHEBI:29034"/>
        <dbReference type="ChEBI" id="CHEBI:57783"/>
        <dbReference type="ChEBI" id="CHEBI:58349"/>
        <dbReference type="EC" id="1.16.1.9"/>
    </reaction>
</comment>
<comment type="subcellular location">
    <subcellularLocation>
        <location evidence="1">Cell membrane</location>
        <topology evidence="1">Multi-pass membrane protein</topology>
    </subcellularLocation>
</comment>
<dbReference type="EC" id="1.16.1.9" evidence="3"/>
<keyword evidence="7" id="KW-0249">Electron transport</keyword>
<dbReference type="Pfam" id="PF08022">
    <property type="entry name" value="FAD_binding_8"/>
    <property type="match status" value="1"/>
</dbReference>
<dbReference type="PANTHER" id="PTHR32361">
    <property type="entry name" value="FERRIC/CUPRIC REDUCTASE TRANSMEMBRANE COMPONENT"/>
    <property type="match status" value="1"/>
</dbReference>
<evidence type="ECO:0000313" key="17">
    <source>
        <dbReference type="Proteomes" id="UP000267821"/>
    </source>
</evidence>
<dbReference type="OrthoDB" id="167398at2759"/>
<dbReference type="InterPro" id="IPR051410">
    <property type="entry name" value="Ferric/Cupric_Reductase"/>
</dbReference>
<organism evidence="16 17">
    <name type="scientific">Terfezia boudieri ATCC MYA-4762</name>
    <dbReference type="NCBI Taxonomy" id="1051890"/>
    <lineage>
        <taxon>Eukaryota</taxon>
        <taxon>Fungi</taxon>
        <taxon>Dikarya</taxon>
        <taxon>Ascomycota</taxon>
        <taxon>Pezizomycotina</taxon>
        <taxon>Pezizomycetes</taxon>
        <taxon>Pezizales</taxon>
        <taxon>Pezizaceae</taxon>
        <taxon>Terfezia</taxon>
    </lineage>
</organism>
<dbReference type="Gene3D" id="3.40.50.80">
    <property type="entry name" value="Nucleotide-binding domain of ferredoxin-NADP reductase (FNR) module"/>
    <property type="match status" value="1"/>
</dbReference>
<dbReference type="SUPFAM" id="SSF63380">
    <property type="entry name" value="Riboflavin synthase domain-like"/>
    <property type="match status" value="1"/>
</dbReference>
<dbReference type="FunCoup" id="A0A3N4LR97">
    <property type="interactions" value="12"/>
</dbReference>
<evidence type="ECO:0000256" key="2">
    <source>
        <dbReference type="ARBA" id="ARBA00006278"/>
    </source>
</evidence>
<feature type="transmembrane region" description="Helical" evidence="14">
    <location>
        <begin position="176"/>
        <end position="196"/>
    </location>
</feature>
<dbReference type="SUPFAM" id="SSF52343">
    <property type="entry name" value="Ferredoxin reductase-like, C-terminal NADP-linked domain"/>
    <property type="match status" value="1"/>
</dbReference>
<keyword evidence="17" id="KW-1185">Reference proteome</keyword>
<evidence type="ECO:0000256" key="12">
    <source>
        <dbReference type="ARBA" id="ARBA00048483"/>
    </source>
</evidence>
<dbReference type="AlphaFoldDB" id="A0A3N4LR97"/>
<feature type="compositionally biased region" description="Polar residues" evidence="13">
    <location>
        <begin position="723"/>
        <end position="733"/>
    </location>
</feature>
<evidence type="ECO:0000256" key="6">
    <source>
        <dbReference type="ARBA" id="ARBA00022692"/>
    </source>
</evidence>
<feature type="domain" description="FAD-binding FR-type" evidence="15">
    <location>
        <begin position="350"/>
        <end position="496"/>
    </location>
</feature>
<dbReference type="InParanoid" id="A0A3N4LR97"/>
<evidence type="ECO:0000256" key="3">
    <source>
        <dbReference type="ARBA" id="ARBA00012668"/>
    </source>
</evidence>
<protein>
    <recommendedName>
        <fullName evidence="3">ferric-chelate reductase (NADPH)</fullName>
        <ecNumber evidence="3">1.16.1.9</ecNumber>
    </recommendedName>
</protein>
<feature type="transmembrane region" description="Helical" evidence="14">
    <location>
        <begin position="135"/>
        <end position="156"/>
    </location>
</feature>
<name>A0A3N4LR97_9PEZI</name>
<keyword evidence="8 14" id="KW-1133">Transmembrane helix</keyword>
<dbReference type="InterPro" id="IPR039261">
    <property type="entry name" value="FNR_nucleotide-bd"/>
</dbReference>
<evidence type="ECO:0000256" key="8">
    <source>
        <dbReference type="ARBA" id="ARBA00022989"/>
    </source>
</evidence>
<sequence length="877" mass="99114">MAAYIQKLFPRALEMNHLLLEDLDPNQVYVNNDIYDNNDIVVRYAQALDPWRWTRGWVHAMGMASFLCGIIAIYVVLYLQDLRIDAARLRVAIGNADKFTRNQPAYVHRAFTDRMSTHLRAFTYKRRHSWIWRRGLGGMSLGMAVTVLVGWLYPTLYTFTQHPYYHVYARYGPPGLASRAGMIAVATIPFIIALGMKANWISLVTGVGHERLNVLHRWLGLLCLFFSLVHTIPFLVEPVKGDWGDGTGSWAALRDKLLYGKGSIYYWNGFAALGCILWMNIASLPFFRRWRYEFFVHIHIFTGVGTLAMLFWHCYDQLSSWHYLWATVVIWVTSLAWRFLFKTNWFSSSGKWFSGDTGTFTRLTDDGVKITITTRMRWHPGQHVFLRIPAVSYLDNHPFTVASVMREEDDLPSPSSGNTMDTTTHLKQDAKNDRTLAKVAEKRFGKSDKVAEWNDMVLVFKPYKGFTRKVFDISRQLNDISYKVLLDGPYGGMPRKLESFDTVLLIAGGSGITPVVAHLQDLCRKIRKGKAVTTDVRIVWTVKRFESLEWFKDEISAAARSVPFGLVHCQYFVTEESPVEFCDYPISATQQWPTSPAAASMKSPFHDSLTGDDDGQPPMPALPGTAVTTPERVDYFPPADFPAISPQYPQERKSPIPAIAQESQTPHAQSVKTLTTPIQTTFTAPDTRDILDSHPNPFTTPVGAADCGDYDSHHAHLEITDSHPNPFSSSTGYHQEKIPSAPEPGLAAPNHSKKPSLRVSTIPEFQPEQTDGIFRVASPPPSAGAPRPNIAPDGHRLSYGPGDFGDEVMIEFGRPRLREGIRPWAEGFGRRTCIYVCGPETMKIDVSNAVAGLQHDIWRRENQDREEVYLHTETFGW</sequence>
<feature type="transmembrane region" description="Helical" evidence="14">
    <location>
        <begin position="264"/>
        <end position="287"/>
    </location>
</feature>
<dbReference type="GO" id="GO:0052851">
    <property type="term" value="F:ferric-chelate reductase (NADPH) activity"/>
    <property type="evidence" value="ECO:0007669"/>
    <property type="project" value="UniProtKB-EC"/>
</dbReference>
<dbReference type="PROSITE" id="PS51384">
    <property type="entry name" value="FAD_FR"/>
    <property type="match status" value="1"/>
</dbReference>
<keyword evidence="4" id="KW-0813">Transport</keyword>
<evidence type="ECO:0000256" key="9">
    <source>
        <dbReference type="ARBA" id="ARBA00023002"/>
    </source>
</evidence>
<evidence type="ECO:0000256" key="13">
    <source>
        <dbReference type="SAM" id="MobiDB-lite"/>
    </source>
</evidence>
<evidence type="ECO:0000256" key="4">
    <source>
        <dbReference type="ARBA" id="ARBA00022448"/>
    </source>
</evidence>
<dbReference type="SFLD" id="SFLDS00052">
    <property type="entry name" value="Ferric_Reductase_Domain"/>
    <property type="match status" value="1"/>
</dbReference>
<evidence type="ECO:0000256" key="14">
    <source>
        <dbReference type="SAM" id="Phobius"/>
    </source>
</evidence>
<dbReference type="InterPro" id="IPR017938">
    <property type="entry name" value="Riboflavin_synthase-like_b-brl"/>
</dbReference>
<keyword evidence="11 14" id="KW-0472">Membrane</keyword>
<keyword evidence="10" id="KW-0406">Ion transport</keyword>
<dbReference type="Pfam" id="PF08030">
    <property type="entry name" value="NAD_binding_6"/>
    <property type="match status" value="1"/>
</dbReference>
<evidence type="ECO:0000256" key="7">
    <source>
        <dbReference type="ARBA" id="ARBA00022982"/>
    </source>
</evidence>
<comment type="similarity">
    <text evidence="2">Belongs to the ferric reductase (FRE) family.</text>
</comment>
<dbReference type="InterPro" id="IPR017927">
    <property type="entry name" value="FAD-bd_FR_type"/>
</dbReference>
<dbReference type="InterPro" id="IPR013112">
    <property type="entry name" value="FAD-bd_8"/>
</dbReference>
<proteinExistence type="inferred from homology"/>